<gene>
    <name evidence="10" type="ORF">G4B88_020688</name>
</gene>
<dbReference type="PANTHER" id="PTHR48061">
    <property type="entry name" value="LEUCINE-RICH REPEAT RECEPTOR PROTEIN KINASE EMS1-LIKE-RELATED"/>
    <property type="match status" value="1"/>
</dbReference>
<evidence type="ECO:0000256" key="8">
    <source>
        <dbReference type="ARBA" id="ARBA00023170"/>
    </source>
</evidence>
<protein>
    <submittedName>
        <fullName evidence="10">Uncharacterized protein</fullName>
    </submittedName>
</protein>
<dbReference type="Pfam" id="PF13855">
    <property type="entry name" value="LRR_8"/>
    <property type="match status" value="1"/>
</dbReference>
<dbReference type="SUPFAM" id="SSF52058">
    <property type="entry name" value="L domain-like"/>
    <property type="match status" value="1"/>
</dbReference>
<evidence type="ECO:0000256" key="5">
    <source>
        <dbReference type="ARBA" id="ARBA00022737"/>
    </source>
</evidence>
<evidence type="ECO:0000313" key="10">
    <source>
        <dbReference type="EMBL" id="KAF4396051.1"/>
    </source>
</evidence>
<keyword evidence="3" id="KW-0812">Transmembrane</keyword>
<evidence type="ECO:0000256" key="1">
    <source>
        <dbReference type="ARBA" id="ARBA00004479"/>
    </source>
</evidence>
<evidence type="ECO:0000256" key="2">
    <source>
        <dbReference type="ARBA" id="ARBA00022614"/>
    </source>
</evidence>
<keyword evidence="11" id="KW-1185">Reference proteome</keyword>
<dbReference type="Gene3D" id="3.80.10.10">
    <property type="entry name" value="Ribonuclease Inhibitor"/>
    <property type="match status" value="1"/>
</dbReference>
<sequence>MTSYIAWSSILNKHQLTHVDLSENNLIGEIPEICSNSTKNPFSCISSKHHLVGSPPLHLTSLIPSKTLSYINLAFNRLQGHLPVLPPSTAFISISNNSFVGEISPSICNLTWLEGLDLSNNNLSGNIPPCLGNSSSLQVLDLRKNKFHGIIPPAFAKGNSLTVLNVNENQLEGSLPKSLLNCKYLELLDIGSFPRWLESLPFLQVLILRSNRFQGPIGNPKVRHPFQNLRIVDFSGNQFTGHLPHKYFNNFVAMMDAYSDGLNYMEAFHKF</sequence>
<dbReference type="GO" id="GO:0016020">
    <property type="term" value="C:membrane"/>
    <property type="evidence" value="ECO:0007669"/>
    <property type="project" value="UniProtKB-SubCell"/>
</dbReference>
<dbReference type="Pfam" id="PF00560">
    <property type="entry name" value="LRR_1"/>
    <property type="match status" value="4"/>
</dbReference>
<dbReference type="AlphaFoldDB" id="A0A7J6HM40"/>
<evidence type="ECO:0000256" key="3">
    <source>
        <dbReference type="ARBA" id="ARBA00022692"/>
    </source>
</evidence>
<evidence type="ECO:0000256" key="7">
    <source>
        <dbReference type="ARBA" id="ARBA00023136"/>
    </source>
</evidence>
<accession>A0A7J6HM40</accession>
<dbReference type="InterPro" id="IPR032675">
    <property type="entry name" value="LRR_dom_sf"/>
</dbReference>
<dbReference type="Proteomes" id="UP000583929">
    <property type="component" value="Unassembled WGS sequence"/>
</dbReference>
<proteinExistence type="predicted"/>
<evidence type="ECO:0000313" key="11">
    <source>
        <dbReference type="Proteomes" id="UP000583929"/>
    </source>
</evidence>
<keyword evidence="2" id="KW-0433">Leucine-rich repeat</keyword>
<dbReference type="FunFam" id="3.80.10.10:FF:000041">
    <property type="entry name" value="LRR receptor-like serine/threonine-protein kinase ERECTA"/>
    <property type="match status" value="1"/>
</dbReference>
<keyword evidence="4" id="KW-0732">Signal</keyword>
<evidence type="ECO:0000256" key="4">
    <source>
        <dbReference type="ARBA" id="ARBA00022729"/>
    </source>
</evidence>
<dbReference type="InterPro" id="IPR046956">
    <property type="entry name" value="RLP23-like"/>
</dbReference>
<comment type="caution">
    <text evidence="10">The sequence shown here is derived from an EMBL/GenBank/DDBJ whole genome shotgun (WGS) entry which is preliminary data.</text>
</comment>
<evidence type="ECO:0000256" key="6">
    <source>
        <dbReference type="ARBA" id="ARBA00022989"/>
    </source>
</evidence>
<keyword evidence="7" id="KW-0472">Membrane</keyword>
<keyword evidence="6" id="KW-1133">Transmembrane helix</keyword>
<reference evidence="10 11" key="1">
    <citation type="journal article" date="2020" name="bioRxiv">
        <title>Sequence and annotation of 42 cannabis genomes reveals extensive copy number variation in cannabinoid synthesis and pathogen resistance genes.</title>
        <authorList>
            <person name="Mckernan K.J."/>
            <person name="Helbert Y."/>
            <person name="Kane L.T."/>
            <person name="Ebling H."/>
            <person name="Zhang L."/>
            <person name="Liu B."/>
            <person name="Eaton Z."/>
            <person name="Mclaughlin S."/>
            <person name="Kingan S."/>
            <person name="Baybayan P."/>
            <person name="Concepcion G."/>
            <person name="Jordan M."/>
            <person name="Riva A."/>
            <person name="Barbazuk W."/>
            <person name="Harkins T."/>
        </authorList>
    </citation>
    <scope>NUCLEOTIDE SEQUENCE [LARGE SCALE GENOMIC DNA]</scope>
    <source>
        <strain evidence="11">cv. Jamaican Lion 4</strain>
        <tissue evidence="10">Leaf</tissue>
    </source>
</reference>
<dbReference type="EMBL" id="JAATIQ010000037">
    <property type="protein sequence ID" value="KAF4396051.1"/>
    <property type="molecule type" value="Genomic_DNA"/>
</dbReference>
<dbReference type="InterPro" id="IPR001611">
    <property type="entry name" value="Leu-rich_rpt"/>
</dbReference>
<organism evidence="10 11">
    <name type="scientific">Cannabis sativa</name>
    <name type="common">Hemp</name>
    <name type="synonym">Marijuana</name>
    <dbReference type="NCBI Taxonomy" id="3483"/>
    <lineage>
        <taxon>Eukaryota</taxon>
        <taxon>Viridiplantae</taxon>
        <taxon>Streptophyta</taxon>
        <taxon>Embryophyta</taxon>
        <taxon>Tracheophyta</taxon>
        <taxon>Spermatophyta</taxon>
        <taxon>Magnoliopsida</taxon>
        <taxon>eudicotyledons</taxon>
        <taxon>Gunneridae</taxon>
        <taxon>Pentapetalae</taxon>
        <taxon>rosids</taxon>
        <taxon>fabids</taxon>
        <taxon>Rosales</taxon>
        <taxon>Cannabaceae</taxon>
        <taxon>Cannabis</taxon>
    </lineage>
</organism>
<keyword evidence="5" id="KW-0677">Repeat</keyword>
<keyword evidence="8" id="KW-0675">Receptor</keyword>
<name>A0A7J6HM40_CANSA</name>
<comment type="subcellular location">
    <subcellularLocation>
        <location evidence="1">Membrane</location>
        <topology evidence="1">Single-pass type I membrane protein</topology>
    </subcellularLocation>
</comment>
<evidence type="ECO:0000256" key="9">
    <source>
        <dbReference type="ARBA" id="ARBA00023180"/>
    </source>
</evidence>
<keyword evidence="9" id="KW-0325">Glycoprotein</keyword>
<dbReference type="PANTHER" id="PTHR48061:SF2">
    <property type="entry name" value="RECEPTOR LIKE PROTEIN 30-LIKE"/>
    <property type="match status" value="1"/>
</dbReference>